<gene>
    <name evidence="3" type="ORF">FHS27_001749</name>
</gene>
<dbReference type="Gene3D" id="2.60.120.1440">
    <property type="match status" value="1"/>
</dbReference>
<evidence type="ECO:0000256" key="1">
    <source>
        <dbReference type="SAM" id="MobiDB-lite"/>
    </source>
</evidence>
<sequence>MNDDIRRLIYHTIDETASPTEFDQLQDAIREDDEVRDEYLNAVALSQTLTNAATIESMEKSIAHASDESRSASQETTIRTTSTTNSLGGRWHLAAILTLAATILLVASLRHVTQLQQNGTLLERRVTLREGLQSQVREASTNYVARITKISPEVVWGQGSSDSEFLLRTVEGDSIDVRQGFVELEYYSAAKIILHGPCVFVTSGVNSGRLEEGRITGRVDGDQFHLTTPTATVVDLGTELGVSLSETDETNVHVFDGEVEVRSEHPADGSTSSVSLTEGMSAHIDRDGAIEHREPDNTVSYIREFPNDSNSDPDLISLVDVFCATSPTHINLSGVVAPDSGEPDRRPWLDEDGPGHRYSAGLQLTAWHPFVDSVFIPWSDGIELDIDSTGNQIDLPESQGRTWGPIWARRKINGNKLNYRVEDFWGTLTLDVVMARLRKSEIGMIGMHANVGFSVDLRELRQLGGTPTQFSGIIANLDNSAIKDSDAPEWLNANRFSADFRVFVDGELRASRLDFTRADGELELSVDLEPNDRMLTLVSTDADSFDGFDHVVLIDPVLRISH</sequence>
<feature type="transmembrane region" description="Helical" evidence="2">
    <location>
        <begin position="91"/>
        <end position="109"/>
    </location>
</feature>
<dbReference type="InterPro" id="IPR012373">
    <property type="entry name" value="Ferrdict_sens_TM"/>
</dbReference>
<keyword evidence="2" id="KW-0472">Membrane</keyword>
<feature type="region of interest" description="Disordered" evidence="1">
    <location>
        <begin position="61"/>
        <end position="84"/>
    </location>
</feature>
<dbReference type="SUPFAM" id="SSF49785">
    <property type="entry name" value="Galactose-binding domain-like"/>
    <property type="match status" value="1"/>
</dbReference>
<evidence type="ECO:0008006" key="5">
    <source>
        <dbReference type="Google" id="ProtNLM"/>
    </source>
</evidence>
<feature type="compositionally biased region" description="Basic and acidic residues" evidence="1">
    <location>
        <begin position="61"/>
        <end position="70"/>
    </location>
</feature>
<dbReference type="InterPro" id="IPR038637">
    <property type="entry name" value="NPCBM_sf"/>
</dbReference>
<proteinExistence type="predicted"/>
<keyword evidence="4" id="KW-1185">Reference proteome</keyword>
<dbReference type="InterPro" id="IPR008979">
    <property type="entry name" value="Galactose-bd-like_sf"/>
</dbReference>
<dbReference type="GO" id="GO:0016989">
    <property type="term" value="F:sigma factor antagonist activity"/>
    <property type="evidence" value="ECO:0007669"/>
    <property type="project" value="TreeGrafter"/>
</dbReference>
<keyword evidence="2" id="KW-0812">Transmembrane</keyword>
<reference evidence="3 4" key="1">
    <citation type="submission" date="2020-08" db="EMBL/GenBank/DDBJ databases">
        <title>Genomic Encyclopedia of Type Strains, Phase III (KMG-III): the genomes of soil and plant-associated and newly described type strains.</title>
        <authorList>
            <person name="Whitman W."/>
        </authorList>
    </citation>
    <scope>NUCLEOTIDE SEQUENCE [LARGE SCALE GENOMIC DNA]</scope>
    <source>
        <strain evidence="3 4">CECT 8075</strain>
    </source>
</reference>
<dbReference type="Gene3D" id="2.60.120.1060">
    <property type="entry name" value="NPCBM/NEW2 domain"/>
    <property type="match status" value="1"/>
</dbReference>
<dbReference type="EMBL" id="JACHXU010000005">
    <property type="protein sequence ID" value="MBB3205941.1"/>
    <property type="molecule type" value="Genomic_DNA"/>
</dbReference>
<accession>A0A7W5H5K8</accession>
<dbReference type="PANTHER" id="PTHR30273:SF2">
    <property type="entry name" value="PROTEIN FECR"/>
    <property type="match status" value="1"/>
</dbReference>
<dbReference type="AlphaFoldDB" id="A0A7W5H5K8"/>
<organism evidence="3 4">
    <name type="scientific">Aporhodopirellula rubra</name>
    <dbReference type="NCBI Taxonomy" id="980271"/>
    <lineage>
        <taxon>Bacteria</taxon>
        <taxon>Pseudomonadati</taxon>
        <taxon>Planctomycetota</taxon>
        <taxon>Planctomycetia</taxon>
        <taxon>Pirellulales</taxon>
        <taxon>Pirellulaceae</taxon>
        <taxon>Aporhodopirellula</taxon>
    </lineage>
</organism>
<keyword evidence="2" id="KW-1133">Transmembrane helix</keyword>
<evidence type="ECO:0000313" key="4">
    <source>
        <dbReference type="Proteomes" id="UP000536179"/>
    </source>
</evidence>
<evidence type="ECO:0000256" key="2">
    <source>
        <dbReference type="SAM" id="Phobius"/>
    </source>
</evidence>
<dbReference type="RefSeq" id="WP_184304034.1">
    <property type="nucleotide sequence ID" value="NZ_JACHXU010000005.1"/>
</dbReference>
<name>A0A7W5H5K8_9BACT</name>
<protein>
    <recommendedName>
        <fullName evidence="5">FecR protein</fullName>
    </recommendedName>
</protein>
<comment type="caution">
    <text evidence="3">The sequence shown here is derived from an EMBL/GenBank/DDBJ whole genome shotgun (WGS) entry which is preliminary data.</text>
</comment>
<dbReference type="Proteomes" id="UP000536179">
    <property type="component" value="Unassembled WGS sequence"/>
</dbReference>
<dbReference type="PANTHER" id="PTHR30273">
    <property type="entry name" value="PERIPLASMIC SIGNAL SENSOR AND SIGMA FACTOR ACTIVATOR FECR-RELATED"/>
    <property type="match status" value="1"/>
</dbReference>
<evidence type="ECO:0000313" key="3">
    <source>
        <dbReference type="EMBL" id="MBB3205941.1"/>
    </source>
</evidence>